<comment type="caution">
    <text evidence="5">The sequence shown here is derived from an EMBL/GenBank/DDBJ whole genome shotgun (WGS) entry which is preliminary data.</text>
</comment>
<comment type="similarity">
    <text evidence="2">Belongs to the transketolase family.</text>
</comment>
<evidence type="ECO:0000256" key="3">
    <source>
        <dbReference type="ARBA" id="ARBA00023052"/>
    </source>
</evidence>
<sequence length="275" mass="29870">MTNERKAELDALCLQFRNDLIDLLHKIQTGHPGGSLSSCEIITTLYHEIMNIDPKNPKKEDRDHFILSKGHAAPMLYLNLADCGYFPKEELATLRQINSNLQGHPCVHKTPGVELSTGPLGLGLGAGIGMALADRRKGLDSYTYVLMGDGEIEEGAVWEAAMAGSKFKTDHVIAILDNNGVQLDGTVEEIMPLGDIAAKWSSFGWNVIKCDGHNVSEFADAVEKAKACKGQPSIIIAKTVKGKGIDFMEGKNIWHGKAINDEEYKEAKAILGGAK</sequence>
<dbReference type="InterPro" id="IPR029061">
    <property type="entry name" value="THDP-binding"/>
</dbReference>
<organism evidence="5 6">
    <name type="scientific">Coprococcus comes</name>
    <dbReference type="NCBI Taxonomy" id="410072"/>
    <lineage>
        <taxon>Bacteria</taxon>
        <taxon>Bacillati</taxon>
        <taxon>Bacillota</taxon>
        <taxon>Clostridia</taxon>
        <taxon>Lachnospirales</taxon>
        <taxon>Lachnospiraceae</taxon>
        <taxon>Coprococcus</taxon>
    </lineage>
</organism>
<evidence type="ECO:0000313" key="6">
    <source>
        <dbReference type="Proteomes" id="UP000286595"/>
    </source>
</evidence>
<dbReference type="CDD" id="cd02012">
    <property type="entry name" value="TPP_TK"/>
    <property type="match status" value="1"/>
</dbReference>
<evidence type="ECO:0000256" key="2">
    <source>
        <dbReference type="ARBA" id="ARBA00007131"/>
    </source>
</evidence>
<dbReference type="SUPFAM" id="SSF52518">
    <property type="entry name" value="Thiamin diphosphate-binding fold (THDP-binding)"/>
    <property type="match status" value="1"/>
</dbReference>
<name>A0A3R6HBF4_9FIRM</name>
<dbReference type="RefSeq" id="WP_118218362.1">
    <property type="nucleotide sequence ID" value="NZ_QRIM01000010.1"/>
</dbReference>
<comment type="cofactor">
    <cofactor evidence="1">
        <name>thiamine diphosphate</name>
        <dbReference type="ChEBI" id="CHEBI:58937"/>
    </cofactor>
</comment>
<proteinExistence type="inferred from homology"/>
<gene>
    <name evidence="5" type="ORF">DW252_09730</name>
</gene>
<feature type="domain" description="Transketolase N-terminal" evidence="4">
    <location>
        <begin position="20"/>
        <end position="272"/>
    </location>
</feature>
<keyword evidence="3" id="KW-0786">Thiamine pyrophosphate</keyword>
<reference evidence="5 6" key="1">
    <citation type="submission" date="2018-08" db="EMBL/GenBank/DDBJ databases">
        <title>A genome reference for cultivated species of the human gut microbiota.</title>
        <authorList>
            <person name="Zou Y."/>
            <person name="Xue W."/>
            <person name="Luo G."/>
        </authorList>
    </citation>
    <scope>NUCLEOTIDE SEQUENCE [LARGE SCALE GENOMIC DNA]</scope>
    <source>
        <strain evidence="5 6">AM22-12LB</strain>
    </source>
</reference>
<accession>A0A3R6HBF4</accession>
<dbReference type="InterPro" id="IPR005474">
    <property type="entry name" value="Transketolase_N"/>
</dbReference>
<dbReference type="PANTHER" id="PTHR47514">
    <property type="entry name" value="TRANSKETOLASE N-TERMINAL SECTION-RELATED"/>
    <property type="match status" value="1"/>
</dbReference>
<dbReference type="PANTHER" id="PTHR47514:SF1">
    <property type="entry name" value="TRANSKETOLASE N-TERMINAL SECTION-RELATED"/>
    <property type="match status" value="1"/>
</dbReference>
<evidence type="ECO:0000256" key="1">
    <source>
        <dbReference type="ARBA" id="ARBA00001964"/>
    </source>
</evidence>
<evidence type="ECO:0000313" key="5">
    <source>
        <dbReference type="EMBL" id="RHG60058.1"/>
    </source>
</evidence>
<dbReference type="EMBL" id="QRIM01000010">
    <property type="protein sequence ID" value="RHG60058.1"/>
    <property type="molecule type" value="Genomic_DNA"/>
</dbReference>
<dbReference type="Gene3D" id="3.40.50.970">
    <property type="match status" value="1"/>
</dbReference>
<evidence type="ECO:0000259" key="4">
    <source>
        <dbReference type="Pfam" id="PF00456"/>
    </source>
</evidence>
<dbReference type="Pfam" id="PF00456">
    <property type="entry name" value="Transketolase_N"/>
    <property type="match status" value="1"/>
</dbReference>
<protein>
    <submittedName>
        <fullName evidence="5">Transketolase</fullName>
    </submittedName>
</protein>
<dbReference type="Proteomes" id="UP000286595">
    <property type="component" value="Unassembled WGS sequence"/>
</dbReference>
<dbReference type="AlphaFoldDB" id="A0A3R6HBF4"/>